<name>A0A024G1Q4_9STRA</name>
<sequence>MGLCEKVCSLFTYVSSSIRQSLKNQSDNSGSEKPQCSTDISSIASSVNDVDDNDVMFDSEDVTFPEYRLYSEVLTSNPFMTPCVFDTRERQARSEAHRSTLCHSMPVFFYSMTRGL</sequence>
<protein>
    <submittedName>
        <fullName evidence="1">Uncharacterized protein</fullName>
    </submittedName>
</protein>
<dbReference type="EMBL" id="CAIX01000007">
    <property type="protein sequence ID" value="CCI40243.1"/>
    <property type="molecule type" value="Genomic_DNA"/>
</dbReference>
<evidence type="ECO:0000313" key="1">
    <source>
        <dbReference type="EMBL" id="CCI40243.1"/>
    </source>
</evidence>
<reference evidence="1 2" key="1">
    <citation type="submission" date="2012-05" db="EMBL/GenBank/DDBJ databases">
        <title>Recombination and specialization in a pathogen metapopulation.</title>
        <authorList>
            <person name="Gardiner A."/>
            <person name="Kemen E."/>
            <person name="Schultz-Larsen T."/>
            <person name="MacLean D."/>
            <person name="Van Oosterhout C."/>
            <person name="Jones J.D.G."/>
        </authorList>
    </citation>
    <scope>NUCLEOTIDE SEQUENCE [LARGE SCALE GENOMIC DNA]</scope>
    <source>
        <strain evidence="1 2">Ac Nc2</strain>
    </source>
</reference>
<comment type="caution">
    <text evidence="1">The sequence shown here is derived from an EMBL/GenBank/DDBJ whole genome shotgun (WGS) entry which is preliminary data.</text>
</comment>
<dbReference type="Proteomes" id="UP000053237">
    <property type="component" value="Unassembled WGS sequence"/>
</dbReference>
<proteinExistence type="predicted"/>
<gene>
    <name evidence="1" type="ORF">BN9_010270</name>
</gene>
<keyword evidence="2" id="KW-1185">Reference proteome</keyword>
<dbReference type="InParanoid" id="A0A024G1Q4"/>
<dbReference type="AlphaFoldDB" id="A0A024G1Q4"/>
<accession>A0A024G1Q4</accession>
<evidence type="ECO:0000313" key="2">
    <source>
        <dbReference type="Proteomes" id="UP000053237"/>
    </source>
</evidence>
<organism evidence="1 2">
    <name type="scientific">Albugo candida</name>
    <dbReference type="NCBI Taxonomy" id="65357"/>
    <lineage>
        <taxon>Eukaryota</taxon>
        <taxon>Sar</taxon>
        <taxon>Stramenopiles</taxon>
        <taxon>Oomycota</taxon>
        <taxon>Peronosporomycetes</taxon>
        <taxon>Albuginales</taxon>
        <taxon>Albuginaceae</taxon>
        <taxon>Albugo</taxon>
    </lineage>
</organism>